<accession>A0A0C1U0T6</accession>
<evidence type="ECO:0000256" key="2">
    <source>
        <dbReference type="ARBA" id="ARBA00022475"/>
    </source>
</evidence>
<comment type="caution">
    <text evidence="10">The sequence shown here is derived from an EMBL/GenBank/DDBJ whole genome shotgun (WGS) entry which is preliminary data.</text>
</comment>
<evidence type="ECO:0000256" key="3">
    <source>
        <dbReference type="ARBA" id="ARBA00022692"/>
    </source>
</evidence>
<reference evidence="10 11" key="1">
    <citation type="submission" date="2015-01" db="EMBL/GenBank/DDBJ databases">
        <title>Genome sequence of the anaerobic bacterium Geobacter soli GSS01, a dissimilatory Fe(III) reducer from soil.</title>
        <authorList>
            <person name="Yang G."/>
            <person name="Zhou S."/>
        </authorList>
    </citation>
    <scope>NUCLEOTIDE SEQUENCE [LARGE SCALE GENOMIC DNA]</scope>
    <source>
        <strain evidence="10 11">GSS01</strain>
    </source>
</reference>
<dbReference type="InterPro" id="IPR001750">
    <property type="entry name" value="ND/Mrp_TM"/>
</dbReference>
<dbReference type="PANTHER" id="PTHR42682">
    <property type="entry name" value="HYDROGENASE-4 COMPONENT F"/>
    <property type="match status" value="1"/>
</dbReference>
<keyword evidence="2" id="KW-1003">Cell membrane</keyword>
<feature type="transmembrane region" description="Helical" evidence="8">
    <location>
        <begin position="216"/>
        <end position="238"/>
    </location>
</feature>
<evidence type="ECO:0000256" key="4">
    <source>
        <dbReference type="ARBA" id="ARBA00022989"/>
    </source>
</evidence>
<dbReference type="InterPro" id="IPR052175">
    <property type="entry name" value="ComplexI-like_HydComp"/>
</dbReference>
<feature type="transmembrane region" description="Helical" evidence="8">
    <location>
        <begin position="437"/>
        <end position="460"/>
    </location>
</feature>
<keyword evidence="11" id="KW-1185">Reference proteome</keyword>
<sequence length="661" mass="69287">MESALEGADPASQILVAIVLAALSGVPGVLARKFVPGQILAAVMAAAASLLGLTGAVRTLLEHRTTAFSLAWTLPFGPADLAVDPLSALFLIPVFLVFGCGSLYALGYWPAAENRSTEPALTFFYGILAAAMAGLVVARNGVLFLMAWEAMALSAWFLLATEHRDPAVRQAGIVYLAATHAGTAALFVLFCILRGATGSFVFPAPHSLDPALVPATVLFLAALAGFGAKAGIMPLHIWLPAAHASAPSHVSALMSGVMLKMGIYGLVRTISFFAPVPLWWGGLILVLGVVSALAGIVLAASQRDLKRLLACSSIENIGIIALGIGTALVGEATGNVPLYTLGMTGALLHLLNHSLFKPLLFFGAGAVIHATGTREMDRMGGLARLMPRSALFFLVGALAICGLPPLNGFVGEFLLYAGFFGEAVADPVPLLALPAPLLAVVGGIAVVSFVKLYGVVFLGVPRCGAHHHPHLPDWRMGVPMGLLALLCLAAGIAPGPVLCLVEPAVAAFGMVPPAALETLVPLGWLTLGAGMLGAAVILAGLLLMYRLKRTPAVRGTTWGCGYPVPSPRMQYTGVSFAGSLVRQFEGVVAPRREGPAVAGFFPAPALFRFVPTETILERVIMPLFRAAGFSFAFLRRLQHGRLHLYMLYILTTLFLLMVWAH</sequence>
<gene>
    <name evidence="10" type="ORF">SE37_01595</name>
</gene>
<protein>
    <submittedName>
        <fullName evidence="10">Hydrogenase</fullName>
    </submittedName>
</protein>
<dbReference type="RefSeq" id="WP_039643145.1">
    <property type="nucleotide sequence ID" value="NZ_JXBL01000001.1"/>
</dbReference>
<feature type="transmembrane region" description="Helical" evidence="8">
    <location>
        <begin position="481"/>
        <end position="510"/>
    </location>
</feature>
<comment type="subcellular location">
    <subcellularLocation>
        <location evidence="1">Cell membrane</location>
        <topology evidence="1">Multi-pass membrane protein</topology>
    </subcellularLocation>
    <subcellularLocation>
        <location evidence="7">Membrane</location>
        <topology evidence="7">Multi-pass membrane protein</topology>
    </subcellularLocation>
</comment>
<dbReference type="GO" id="GO:0008137">
    <property type="term" value="F:NADH dehydrogenase (ubiquinone) activity"/>
    <property type="evidence" value="ECO:0007669"/>
    <property type="project" value="InterPro"/>
</dbReference>
<feature type="transmembrane region" description="Helical" evidence="8">
    <location>
        <begin position="119"/>
        <end position="137"/>
    </location>
</feature>
<feature type="transmembrane region" description="Helical" evidence="8">
    <location>
        <begin position="279"/>
        <end position="301"/>
    </location>
</feature>
<feature type="transmembrane region" description="Helical" evidence="8">
    <location>
        <begin position="308"/>
        <end position="330"/>
    </location>
</feature>
<keyword evidence="4 8" id="KW-1133">Transmembrane helix</keyword>
<evidence type="ECO:0000256" key="8">
    <source>
        <dbReference type="SAM" id="Phobius"/>
    </source>
</evidence>
<organism evidence="10 11">
    <name type="scientific">Geobacter soli</name>
    <dbReference type="NCBI Taxonomy" id="1510391"/>
    <lineage>
        <taxon>Bacteria</taxon>
        <taxon>Pseudomonadati</taxon>
        <taxon>Thermodesulfobacteriota</taxon>
        <taxon>Desulfuromonadia</taxon>
        <taxon>Geobacterales</taxon>
        <taxon>Geobacteraceae</taxon>
        <taxon>Geobacter</taxon>
    </lineage>
</organism>
<feature type="transmembrane region" description="Helical" evidence="8">
    <location>
        <begin position="250"/>
        <end position="267"/>
    </location>
</feature>
<feature type="transmembrane region" description="Helical" evidence="8">
    <location>
        <begin position="143"/>
        <end position="161"/>
    </location>
</feature>
<dbReference type="PANTHER" id="PTHR42682:SF3">
    <property type="entry name" value="FORMATE HYDROGENLYASE SUBUNIT 3-RELATED"/>
    <property type="match status" value="1"/>
</dbReference>
<feature type="transmembrane region" description="Helical" evidence="8">
    <location>
        <begin position="642"/>
        <end position="660"/>
    </location>
</feature>
<evidence type="ECO:0000313" key="10">
    <source>
        <dbReference type="EMBL" id="KIE41415.1"/>
    </source>
</evidence>
<keyword evidence="5" id="KW-0560">Oxidoreductase</keyword>
<dbReference type="PRINTS" id="PR01437">
    <property type="entry name" value="NUOXDRDTASE4"/>
</dbReference>
<keyword evidence="6 8" id="KW-0472">Membrane</keyword>
<dbReference type="GO" id="GO:0042773">
    <property type="term" value="P:ATP synthesis coupled electron transport"/>
    <property type="evidence" value="ECO:0007669"/>
    <property type="project" value="InterPro"/>
</dbReference>
<evidence type="ECO:0000256" key="1">
    <source>
        <dbReference type="ARBA" id="ARBA00004651"/>
    </source>
</evidence>
<dbReference type="InterPro" id="IPR003918">
    <property type="entry name" value="NADH_UbQ_OxRdtase"/>
</dbReference>
<feature type="domain" description="NADH:quinone oxidoreductase/Mrp antiporter transmembrane" evidence="9">
    <location>
        <begin position="140"/>
        <end position="419"/>
    </location>
</feature>
<dbReference type="Proteomes" id="UP000031433">
    <property type="component" value="Unassembled WGS sequence"/>
</dbReference>
<proteinExistence type="predicted"/>
<keyword evidence="3 7" id="KW-0812">Transmembrane</keyword>
<feature type="transmembrane region" description="Helical" evidence="8">
    <location>
        <begin position="391"/>
        <end position="417"/>
    </location>
</feature>
<name>A0A0C1U0T6_9BACT</name>
<dbReference type="AlphaFoldDB" id="A0A0C1U0T6"/>
<evidence type="ECO:0000313" key="11">
    <source>
        <dbReference type="Proteomes" id="UP000031433"/>
    </source>
</evidence>
<evidence type="ECO:0000259" key="9">
    <source>
        <dbReference type="Pfam" id="PF00361"/>
    </source>
</evidence>
<evidence type="ECO:0000256" key="5">
    <source>
        <dbReference type="ARBA" id="ARBA00023002"/>
    </source>
</evidence>
<evidence type="ECO:0000256" key="6">
    <source>
        <dbReference type="ARBA" id="ARBA00023136"/>
    </source>
</evidence>
<feature type="transmembrane region" description="Helical" evidence="8">
    <location>
        <begin position="12"/>
        <end position="32"/>
    </location>
</feature>
<dbReference type="EMBL" id="JXBL01000001">
    <property type="protein sequence ID" value="KIE41415.1"/>
    <property type="molecule type" value="Genomic_DNA"/>
</dbReference>
<dbReference type="Pfam" id="PF00361">
    <property type="entry name" value="Proton_antipo_M"/>
    <property type="match status" value="1"/>
</dbReference>
<dbReference type="GO" id="GO:0005886">
    <property type="term" value="C:plasma membrane"/>
    <property type="evidence" value="ECO:0007669"/>
    <property type="project" value="UniProtKB-SubCell"/>
</dbReference>
<feature type="transmembrane region" description="Helical" evidence="8">
    <location>
        <begin position="173"/>
        <end position="196"/>
    </location>
</feature>
<feature type="transmembrane region" description="Helical" evidence="8">
    <location>
        <begin position="81"/>
        <end position="107"/>
    </location>
</feature>
<evidence type="ECO:0000256" key="7">
    <source>
        <dbReference type="RuleBase" id="RU000320"/>
    </source>
</evidence>
<dbReference type="GO" id="GO:0016491">
    <property type="term" value="F:oxidoreductase activity"/>
    <property type="evidence" value="ECO:0007669"/>
    <property type="project" value="UniProtKB-KW"/>
</dbReference>
<feature type="transmembrane region" description="Helical" evidence="8">
    <location>
        <begin position="39"/>
        <end position="61"/>
    </location>
</feature>
<feature type="transmembrane region" description="Helical" evidence="8">
    <location>
        <begin position="522"/>
        <end position="545"/>
    </location>
</feature>
<feature type="transmembrane region" description="Helical" evidence="8">
    <location>
        <begin position="350"/>
        <end position="370"/>
    </location>
</feature>